<dbReference type="InterPro" id="IPR017907">
    <property type="entry name" value="Znf_RING_CS"/>
</dbReference>
<evidence type="ECO:0000313" key="7">
    <source>
        <dbReference type="Ensembl" id="ENSSSCP00070037269.1"/>
    </source>
</evidence>
<keyword evidence="2 4" id="KW-0863">Zinc-finger</keyword>
<feature type="region of interest" description="Disordered" evidence="5">
    <location>
        <begin position="126"/>
        <end position="161"/>
    </location>
</feature>
<dbReference type="Proteomes" id="UP000314985">
    <property type="component" value="Chromosome 12"/>
</dbReference>
<proteinExistence type="predicted"/>
<protein>
    <recommendedName>
        <fullName evidence="6">RING-type domain-containing protein</fullName>
    </recommendedName>
</protein>
<feature type="domain" description="RING-type" evidence="6">
    <location>
        <begin position="18"/>
        <end position="81"/>
    </location>
</feature>
<reference evidence="7 8" key="1">
    <citation type="submission" date="2017-08" db="EMBL/GenBank/DDBJ databases">
        <title>USMARCv1.0.</title>
        <authorList>
            <person name="Hannum G.I."/>
            <person name="Koren S."/>
            <person name="Schroeder S.G."/>
            <person name="Chin S.C."/>
            <person name="Nonneman D.J."/>
            <person name="Becker S.A."/>
            <person name="Rosen B.D."/>
            <person name="Bickhart D.M."/>
            <person name="Putnam N.H."/>
            <person name="Green R.E."/>
            <person name="Tuggle C.K."/>
            <person name="Liu H."/>
            <person name="Rohrer G.A."/>
            <person name="Warr A."/>
            <person name="Hall R."/>
            <person name="Kim K."/>
            <person name="Hume D.A."/>
            <person name="Talbot R."/>
            <person name="Chow W."/>
            <person name="Howe K."/>
            <person name="Schwartz A.S."/>
            <person name="Watson M."/>
            <person name="Archibald A.L."/>
            <person name="Phillippy A.M."/>
            <person name="Smith T.P.L."/>
        </authorList>
    </citation>
    <scope>NUCLEOTIDE SEQUENCE [LARGE SCALE GENOMIC DNA]</scope>
</reference>
<reference evidence="7" key="2">
    <citation type="submission" date="2025-08" db="UniProtKB">
        <authorList>
            <consortium name="Ensembl"/>
        </authorList>
    </citation>
    <scope>IDENTIFICATION</scope>
</reference>
<dbReference type="PANTHER" id="PTHR22791:SF14">
    <property type="entry name" value="RING FINGER PROTEIN 227"/>
    <property type="match status" value="1"/>
</dbReference>
<accession>A0A4X1V7U5</accession>
<dbReference type="Ensembl" id="ENSSSCT00070044238.1">
    <property type="protein sequence ID" value="ENSSSCP00070037269.1"/>
    <property type="gene ID" value="ENSSSCG00070022263.1"/>
</dbReference>
<dbReference type="InterPro" id="IPR027370">
    <property type="entry name" value="Znf-RING_euk"/>
</dbReference>
<evidence type="ECO:0000256" key="5">
    <source>
        <dbReference type="SAM" id="MobiDB-lite"/>
    </source>
</evidence>
<evidence type="ECO:0000259" key="6">
    <source>
        <dbReference type="PROSITE" id="PS50089"/>
    </source>
</evidence>
<dbReference type="PROSITE" id="PS00518">
    <property type="entry name" value="ZF_RING_1"/>
    <property type="match status" value="1"/>
</dbReference>
<dbReference type="PROSITE" id="PS50089">
    <property type="entry name" value="ZF_RING_2"/>
    <property type="match status" value="1"/>
</dbReference>
<dbReference type="Gene3D" id="3.30.40.10">
    <property type="entry name" value="Zinc/RING finger domain, C3HC4 (zinc finger)"/>
    <property type="match status" value="1"/>
</dbReference>
<keyword evidence="3" id="KW-0862">Zinc</keyword>
<dbReference type="PANTHER" id="PTHR22791">
    <property type="entry name" value="RING-TYPE DOMAIN-CONTAINING PROTEIN"/>
    <property type="match status" value="1"/>
</dbReference>
<dbReference type="GO" id="GO:0008270">
    <property type="term" value="F:zinc ion binding"/>
    <property type="evidence" value="ECO:0007669"/>
    <property type="project" value="UniProtKB-KW"/>
</dbReference>
<evidence type="ECO:0000256" key="3">
    <source>
        <dbReference type="ARBA" id="ARBA00022833"/>
    </source>
</evidence>
<sequence length="181" mass="19862">MQLLVRVPSLPERGELDCNICYRPFNLGVRAPRRLPGTARARCGHTLCTACLRELAARGESGGAAARVVRLRRVVTCPFCRAPTPLPRGGVTEVALDQDLWRAWRQRRGLSANLLWLVAGSRKAARRRKRKRGARRGRSLGAQGGARSGGSGPRCWRPRAAGGARCPATCCTVRRSRTWPT</sequence>
<dbReference type="InterPro" id="IPR001841">
    <property type="entry name" value="Znf_RING"/>
</dbReference>
<dbReference type="SMART" id="SM00184">
    <property type="entry name" value="RING"/>
    <property type="match status" value="1"/>
</dbReference>
<name>A0A4X1V7U5_PIG</name>
<evidence type="ECO:0000256" key="1">
    <source>
        <dbReference type="ARBA" id="ARBA00022723"/>
    </source>
</evidence>
<dbReference type="InterPro" id="IPR013083">
    <property type="entry name" value="Znf_RING/FYVE/PHD"/>
</dbReference>
<dbReference type="Pfam" id="PF13445">
    <property type="entry name" value="zf-RING_UBOX"/>
    <property type="match status" value="1"/>
</dbReference>
<evidence type="ECO:0000256" key="2">
    <source>
        <dbReference type="ARBA" id="ARBA00022771"/>
    </source>
</evidence>
<feature type="compositionally biased region" description="Basic residues" evidence="5">
    <location>
        <begin position="126"/>
        <end position="138"/>
    </location>
</feature>
<organism evidence="7 8">
    <name type="scientific">Sus scrofa</name>
    <name type="common">Pig</name>
    <dbReference type="NCBI Taxonomy" id="9823"/>
    <lineage>
        <taxon>Eukaryota</taxon>
        <taxon>Metazoa</taxon>
        <taxon>Chordata</taxon>
        <taxon>Craniata</taxon>
        <taxon>Vertebrata</taxon>
        <taxon>Euteleostomi</taxon>
        <taxon>Mammalia</taxon>
        <taxon>Eutheria</taxon>
        <taxon>Laurasiatheria</taxon>
        <taxon>Artiodactyla</taxon>
        <taxon>Suina</taxon>
        <taxon>Suidae</taxon>
        <taxon>Sus</taxon>
    </lineage>
</organism>
<evidence type="ECO:0000256" key="4">
    <source>
        <dbReference type="PROSITE-ProRule" id="PRU00175"/>
    </source>
</evidence>
<evidence type="ECO:0000313" key="8">
    <source>
        <dbReference type="Proteomes" id="UP000314985"/>
    </source>
</evidence>
<feature type="compositionally biased region" description="Gly residues" evidence="5">
    <location>
        <begin position="142"/>
        <end position="152"/>
    </location>
</feature>
<dbReference type="AlphaFoldDB" id="A0A4X1V7U5"/>
<dbReference type="SUPFAM" id="SSF57850">
    <property type="entry name" value="RING/U-box"/>
    <property type="match status" value="1"/>
</dbReference>
<dbReference type="InterPro" id="IPR051435">
    <property type="entry name" value="RING_finger_E3_ubiq-ligases"/>
</dbReference>
<keyword evidence="1" id="KW-0479">Metal-binding</keyword>